<name>K1T9U5_9ZZZZ</name>
<dbReference type="EMBL" id="AJWY01007336">
    <property type="protein sequence ID" value="EKC64299.1"/>
    <property type="molecule type" value="Genomic_DNA"/>
</dbReference>
<dbReference type="PANTHER" id="PTHR43651">
    <property type="entry name" value="1,4-ALPHA-GLUCAN-BRANCHING ENZYME"/>
    <property type="match status" value="1"/>
</dbReference>
<evidence type="ECO:0000259" key="1">
    <source>
        <dbReference type="Pfam" id="PF02922"/>
    </source>
</evidence>
<dbReference type="InterPro" id="IPR014756">
    <property type="entry name" value="Ig_E-set"/>
</dbReference>
<reference evidence="2" key="1">
    <citation type="journal article" date="2013" name="Environ. Microbiol.">
        <title>Microbiota from the distal guts of lean and obese adolescents exhibit partial functional redundancy besides clear differences in community structure.</title>
        <authorList>
            <person name="Ferrer M."/>
            <person name="Ruiz A."/>
            <person name="Lanza F."/>
            <person name="Haange S.B."/>
            <person name="Oberbach A."/>
            <person name="Till H."/>
            <person name="Bargiela R."/>
            <person name="Campoy C."/>
            <person name="Segura M.T."/>
            <person name="Richter M."/>
            <person name="von Bergen M."/>
            <person name="Seifert J."/>
            <person name="Suarez A."/>
        </authorList>
    </citation>
    <scope>NUCLEOTIDE SEQUENCE</scope>
</reference>
<protein>
    <submittedName>
        <fullName evidence="2">1,4-alpha-glucan-branching enzyme</fullName>
    </submittedName>
</protein>
<proteinExistence type="predicted"/>
<organism evidence="2">
    <name type="scientific">human gut metagenome</name>
    <dbReference type="NCBI Taxonomy" id="408170"/>
    <lineage>
        <taxon>unclassified sequences</taxon>
        <taxon>metagenomes</taxon>
        <taxon>organismal metagenomes</taxon>
    </lineage>
</organism>
<dbReference type="GO" id="GO:0003844">
    <property type="term" value="F:1,4-alpha-glucan branching enzyme activity"/>
    <property type="evidence" value="ECO:0007669"/>
    <property type="project" value="TreeGrafter"/>
</dbReference>
<dbReference type="AlphaFoldDB" id="K1T9U5"/>
<dbReference type="PANTHER" id="PTHR43651:SF3">
    <property type="entry name" value="1,4-ALPHA-GLUCAN-BRANCHING ENZYME"/>
    <property type="match status" value="1"/>
</dbReference>
<dbReference type="GO" id="GO:0004553">
    <property type="term" value="F:hydrolase activity, hydrolyzing O-glycosyl compounds"/>
    <property type="evidence" value="ECO:0007669"/>
    <property type="project" value="InterPro"/>
</dbReference>
<dbReference type="InterPro" id="IPR004193">
    <property type="entry name" value="Glyco_hydro_13_N"/>
</dbReference>
<dbReference type="SUPFAM" id="SSF81296">
    <property type="entry name" value="E set domains"/>
    <property type="match status" value="1"/>
</dbReference>
<dbReference type="GO" id="GO:0005829">
    <property type="term" value="C:cytosol"/>
    <property type="evidence" value="ECO:0007669"/>
    <property type="project" value="TreeGrafter"/>
</dbReference>
<sequence>MRPDVEEFFCGISFDAYRLLGSHPAGPGRGWLFTLWAPHARRVQLLGDWNGWDLYSAAELTFCEDGLWRGRVPQAQLGQLYKYNIQGPDGSWQLRADPFAFAFEALPGTASRLAEPNYPFAAPLLRGARRDAPILIYELHAAS</sequence>
<evidence type="ECO:0000313" key="2">
    <source>
        <dbReference type="EMBL" id="EKC64299.1"/>
    </source>
</evidence>
<dbReference type="GO" id="GO:0005978">
    <property type="term" value="P:glycogen biosynthetic process"/>
    <property type="evidence" value="ECO:0007669"/>
    <property type="project" value="TreeGrafter"/>
</dbReference>
<dbReference type="CDD" id="cd02855">
    <property type="entry name" value="E_set_GBE_prok_N"/>
    <property type="match status" value="1"/>
</dbReference>
<accession>K1T9U5</accession>
<feature type="non-terminal residue" evidence="2">
    <location>
        <position position="143"/>
    </location>
</feature>
<feature type="domain" description="Glycoside hydrolase family 13 N-terminal" evidence="1">
    <location>
        <begin position="20"/>
        <end position="100"/>
    </location>
</feature>
<dbReference type="Gene3D" id="2.60.40.10">
    <property type="entry name" value="Immunoglobulins"/>
    <property type="match status" value="1"/>
</dbReference>
<comment type="caution">
    <text evidence="2">The sequence shown here is derived from an EMBL/GenBank/DDBJ whole genome shotgun (WGS) entry which is preliminary data.</text>
</comment>
<dbReference type="InterPro" id="IPR013783">
    <property type="entry name" value="Ig-like_fold"/>
</dbReference>
<dbReference type="InterPro" id="IPR044143">
    <property type="entry name" value="GlgB_N_E_set_prok"/>
</dbReference>
<gene>
    <name evidence="2" type="ORF">LEA_10892</name>
</gene>
<dbReference type="Pfam" id="PF02922">
    <property type="entry name" value="CBM_48"/>
    <property type="match status" value="1"/>
</dbReference>